<dbReference type="AlphaFoldDB" id="A0A0C9XT03"/>
<accession>A0A0C9XT03</accession>
<sequence>MGSWETPPTAIAHLVNNKIANEPTLLAIYNAIKVQHIDHGSNAQASSCCVVGVLCTALRSDNIRLAHRVSIFSRNEVSFRNRHQRSIKGGGYYTCSGYMPVPFLMSSIVCGMHVSADVFLRQSIKHCLMPGLKIYEPPEKASEVNRCLISFPLVCGGSY</sequence>
<reference evidence="2" key="2">
    <citation type="submission" date="2015-01" db="EMBL/GenBank/DDBJ databases">
        <title>Evolutionary Origins and Diversification of the Mycorrhizal Mutualists.</title>
        <authorList>
            <consortium name="DOE Joint Genome Institute"/>
            <consortium name="Mycorrhizal Genomics Consortium"/>
            <person name="Kohler A."/>
            <person name="Kuo A."/>
            <person name="Nagy L.G."/>
            <person name="Floudas D."/>
            <person name="Copeland A."/>
            <person name="Barry K.W."/>
            <person name="Cichocki N."/>
            <person name="Veneault-Fourrey C."/>
            <person name="LaButti K."/>
            <person name="Lindquist E.A."/>
            <person name="Lipzen A."/>
            <person name="Lundell T."/>
            <person name="Morin E."/>
            <person name="Murat C."/>
            <person name="Riley R."/>
            <person name="Ohm R."/>
            <person name="Sun H."/>
            <person name="Tunlid A."/>
            <person name="Henrissat B."/>
            <person name="Grigoriev I.V."/>
            <person name="Hibbett D.S."/>
            <person name="Martin F."/>
        </authorList>
    </citation>
    <scope>NUCLEOTIDE SEQUENCE [LARGE SCALE GENOMIC DNA]</scope>
    <source>
        <strain evidence="2">LaAM-08-1</strain>
    </source>
</reference>
<proteinExistence type="predicted"/>
<reference evidence="1 2" key="1">
    <citation type="submission" date="2014-04" db="EMBL/GenBank/DDBJ databases">
        <authorList>
            <consortium name="DOE Joint Genome Institute"/>
            <person name="Kuo A."/>
            <person name="Kohler A."/>
            <person name="Nagy L.G."/>
            <person name="Floudas D."/>
            <person name="Copeland A."/>
            <person name="Barry K.W."/>
            <person name="Cichocki N."/>
            <person name="Veneault-Fourrey C."/>
            <person name="LaButti K."/>
            <person name="Lindquist E.A."/>
            <person name="Lipzen A."/>
            <person name="Lundell T."/>
            <person name="Morin E."/>
            <person name="Murat C."/>
            <person name="Sun H."/>
            <person name="Tunlid A."/>
            <person name="Henrissat B."/>
            <person name="Grigoriev I.V."/>
            <person name="Hibbett D.S."/>
            <person name="Martin F."/>
            <person name="Nordberg H.P."/>
            <person name="Cantor M.N."/>
            <person name="Hua S.X."/>
        </authorList>
    </citation>
    <scope>NUCLEOTIDE SEQUENCE [LARGE SCALE GENOMIC DNA]</scope>
    <source>
        <strain evidence="1 2">LaAM-08-1</strain>
    </source>
</reference>
<dbReference type="HOGENOM" id="CLU_1661057_0_0_1"/>
<gene>
    <name evidence="1" type="ORF">K443DRAFT_609386</name>
</gene>
<name>A0A0C9XT03_9AGAR</name>
<organism evidence="1 2">
    <name type="scientific">Laccaria amethystina LaAM-08-1</name>
    <dbReference type="NCBI Taxonomy" id="1095629"/>
    <lineage>
        <taxon>Eukaryota</taxon>
        <taxon>Fungi</taxon>
        <taxon>Dikarya</taxon>
        <taxon>Basidiomycota</taxon>
        <taxon>Agaricomycotina</taxon>
        <taxon>Agaricomycetes</taxon>
        <taxon>Agaricomycetidae</taxon>
        <taxon>Agaricales</taxon>
        <taxon>Agaricineae</taxon>
        <taxon>Hydnangiaceae</taxon>
        <taxon>Laccaria</taxon>
    </lineage>
</organism>
<evidence type="ECO:0000313" key="1">
    <source>
        <dbReference type="EMBL" id="KIK08076.1"/>
    </source>
</evidence>
<keyword evidence="2" id="KW-1185">Reference proteome</keyword>
<protein>
    <submittedName>
        <fullName evidence="1">Uncharacterized protein</fullName>
    </submittedName>
</protein>
<dbReference type="EMBL" id="KN838544">
    <property type="protein sequence ID" value="KIK08076.1"/>
    <property type="molecule type" value="Genomic_DNA"/>
</dbReference>
<evidence type="ECO:0000313" key="2">
    <source>
        <dbReference type="Proteomes" id="UP000054477"/>
    </source>
</evidence>
<dbReference type="Proteomes" id="UP000054477">
    <property type="component" value="Unassembled WGS sequence"/>
</dbReference>